<reference evidence="2 3" key="1">
    <citation type="journal article" date="2009" name="Stand. Genomic Sci.">
        <title>Complete genome sequence of Catenulispora acidiphila type strain (ID 139908).</title>
        <authorList>
            <person name="Copeland A."/>
            <person name="Lapidus A."/>
            <person name="Glavina Del Rio T."/>
            <person name="Nolan M."/>
            <person name="Lucas S."/>
            <person name="Chen F."/>
            <person name="Tice H."/>
            <person name="Cheng J.F."/>
            <person name="Bruce D."/>
            <person name="Goodwin L."/>
            <person name="Pitluck S."/>
            <person name="Mikhailova N."/>
            <person name="Pati A."/>
            <person name="Ivanova N."/>
            <person name="Mavromatis K."/>
            <person name="Chen A."/>
            <person name="Palaniappan K."/>
            <person name="Chain P."/>
            <person name="Land M."/>
            <person name="Hauser L."/>
            <person name="Chang Y.J."/>
            <person name="Jeffries C.D."/>
            <person name="Chertkov O."/>
            <person name="Brettin T."/>
            <person name="Detter J.C."/>
            <person name="Han C."/>
            <person name="Ali Z."/>
            <person name="Tindall B.J."/>
            <person name="Goker M."/>
            <person name="Bristow J."/>
            <person name="Eisen J.A."/>
            <person name="Markowitz V."/>
            <person name="Hugenholtz P."/>
            <person name="Kyrpides N.C."/>
            <person name="Klenk H.P."/>
        </authorList>
    </citation>
    <scope>NUCLEOTIDE SEQUENCE [LARGE SCALE GENOMIC DNA]</scope>
    <source>
        <strain evidence="2">DSM 44928</strain>
        <strain evidence="3">DSM 44928 / JCM 14897 / NBRC 102108 / NRRL B-24433 / ID139908</strain>
    </source>
</reference>
<dbReference type="Proteomes" id="UP000000851">
    <property type="component" value="Chromosome"/>
</dbReference>
<dbReference type="EMBL" id="CP001700">
    <property type="protein sequence ID" value="ACU76260.1"/>
    <property type="molecule type" value="Genomic_DNA"/>
</dbReference>
<dbReference type="STRING" id="479433.Caci_4045"/>
<keyword evidence="3" id="KW-1185">Reference proteome</keyword>
<dbReference type="HOGENOM" id="CLU_1881994_0_0_11"/>
<organism evidence="2 3">
    <name type="scientific">Catenulispora acidiphila (strain DSM 44928 / JCM 14897 / NBRC 102108 / NRRL B-24433 / ID139908)</name>
    <dbReference type="NCBI Taxonomy" id="479433"/>
    <lineage>
        <taxon>Bacteria</taxon>
        <taxon>Bacillati</taxon>
        <taxon>Actinomycetota</taxon>
        <taxon>Actinomycetes</taxon>
        <taxon>Catenulisporales</taxon>
        <taxon>Catenulisporaceae</taxon>
        <taxon>Catenulispora</taxon>
    </lineage>
</organism>
<proteinExistence type="predicted"/>
<evidence type="ECO:0000313" key="2">
    <source>
        <dbReference type="EMBL" id="ACU76260.1"/>
    </source>
</evidence>
<accession>C7Q9U1</accession>
<evidence type="ECO:0000313" key="3">
    <source>
        <dbReference type="Proteomes" id="UP000000851"/>
    </source>
</evidence>
<dbReference type="KEGG" id="cai:Caci_4045"/>
<name>C7Q9U1_CATAD</name>
<dbReference type="KEGG" id="cai:Caci_7434"/>
<sequence length="135" mass="14007">MIPRSGGHPLVPLAAPIADQVGRPLGGALVVFTAPPTDGPFTWGSFDATGTQTVTVFAGDMTGVALSGQLSRPSTDFAGRDGNFEITAAAPGVPGIVARFLPETRKAWMFRPVRLGPGRGARGLYQNIDSISARC</sequence>
<dbReference type="AlphaFoldDB" id="C7Q9U1"/>
<dbReference type="InParanoid" id="C7Q9U1"/>
<dbReference type="RefSeq" id="WP_015792641.1">
    <property type="nucleotide sequence ID" value="NC_013131.1"/>
</dbReference>
<gene>
    <name evidence="1" type="ordered locus">Caci_4045</name>
    <name evidence="2" type="ordered locus">Caci_7434</name>
</gene>
<dbReference type="EMBL" id="CP001700">
    <property type="protein sequence ID" value="ACU72912.1"/>
    <property type="molecule type" value="Genomic_DNA"/>
</dbReference>
<protein>
    <submittedName>
        <fullName evidence="2">Uncharacterized protein</fullName>
    </submittedName>
</protein>
<evidence type="ECO:0000313" key="1">
    <source>
        <dbReference type="EMBL" id="ACU72912.1"/>
    </source>
</evidence>